<dbReference type="AlphaFoldDB" id="A0A1M5VE80"/>
<dbReference type="RefSeq" id="WP_073076357.1">
    <property type="nucleotide sequence ID" value="NZ_FQXV01000002.1"/>
</dbReference>
<keyword evidence="6" id="KW-0342">GTP-binding</keyword>
<protein>
    <submittedName>
        <fullName evidence="9">Molybdopterin-guanine dinucleotide biosynthesis protein A</fullName>
    </submittedName>
</protein>
<dbReference type="Pfam" id="PF12804">
    <property type="entry name" value="NTP_transf_3"/>
    <property type="match status" value="1"/>
</dbReference>
<dbReference type="PANTHER" id="PTHR19136">
    <property type="entry name" value="MOLYBDENUM COFACTOR GUANYLYLTRANSFERASE"/>
    <property type="match status" value="1"/>
</dbReference>
<evidence type="ECO:0000313" key="9">
    <source>
        <dbReference type="EMBL" id="SHH73549.1"/>
    </source>
</evidence>
<accession>A0A1M5VE80</accession>
<evidence type="ECO:0000256" key="2">
    <source>
        <dbReference type="ARBA" id="ARBA00022679"/>
    </source>
</evidence>
<dbReference type="Gene3D" id="3.90.550.10">
    <property type="entry name" value="Spore Coat Polysaccharide Biosynthesis Protein SpsA, Chain A"/>
    <property type="match status" value="1"/>
</dbReference>
<evidence type="ECO:0000256" key="1">
    <source>
        <dbReference type="ARBA" id="ARBA00022490"/>
    </source>
</evidence>
<dbReference type="EMBL" id="FQXV01000002">
    <property type="protein sequence ID" value="SHH73549.1"/>
    <property type="molecule type" value="Genomic_DNA"/>
</dbReference>
<keyword evidence="4" id="KW-0547">Nucleotide-binding</keyword>
<evidence type="ECO:0000256" key="3">
    <source>
        <dbReference type="ARBA" id="ARBA00022723"/>
    </source>
</evidence>
<name>A0A1M5VE80_9FIRM</name>
<feature type="domain" description="MobA-like NTP transferase" evidence="8">
    <location>
        <begin position="4"/>
        <end position="147"/>
    </location>
</feature>
<organism evidence="9 10">
    <name type="scientific">Sporobacter termitidis DSM 10068</name>
    <dbReference type="NCBI Taxonomy" id="1123282"/>
    <lineage>
        <taxon>Bacteria</taxon>
        <taxon>Bacillati</taxon>
        <taxon>Bacillota</taxon>
        <taxon>Clostridia</taxon>
        <taxon>Eubacteriales</taxon>
        <taxon>Oscillospiraceae</taxon>
        <taxon>Sporobacter</taxon>
    </lineage>
</organism>
<sequence length="196" mass="21463">MSTAVILAGGESRRMKRDKLALPYGASSLLASAVRRFSECFDTVCISVADAEKYPEIQAGRIVDIYKGCGPMGGLHAALTATEEEGVFLVAADLPYADPRAARRVMELAGTSDICITAGVTARYEPLFGYYKKTVLPHVAAALESGSYKLAALFDKVDVRIVSKSELGGLWHDKLLLNINYPEDYEKLIREKRRDL</sequence>
<dbReference type="GO" id="GO:0046872">
    <property type="term" value="F:metal ion binding"/>
    <property type="evidence" value="ECO:0007669"/>
    <property type="project" value="UniProtKB-KW"/>
</dbReference>
<reference evidence="9 10" key="1">
    <citation type="submission" date="2016-11" db="EMBL/GenBank/DDBJ databases">
        <authorList>
            <person name="Jaros S."/>
            <person name="Januszkiewicz K."/>
            <person name="Wedrychowicz H."/>
        </authorList>
    </citation>
    <scope>NUCLEOTIDE SEQUENCE [LARGE SCALE GENOMIC DNA]</scope>
    <source>
        <strain evidence="9 10">DSM 10068</strain>
    </source>
</reference>
<dbReference type="STRING" id="1123282.SAMN02745823_00786"/>
<gene>
    <name evidence="9" type="ORF">SAMN02745823_00786</name>
</gene>
<keyword evidence="1" id="KW-0963">Cytoplasm</keyword>
<evidence type="ECO:0000256" key="5">
    <source>
        <dbReference type="ARBA" id="ARBA00022842"/>
    </source>
</evidence>
<keyword evidence="7" id="KW-0501">Molybdenum cofactor biosynthesis</keyword>
<evidence type="ECO:0000256" key="4">
    <source>
        <dbReference type="ARBA" id="ARBA00022741"/>
    </source>
</evidence>
<keyword evidence="2" id="KW-0808">Transferase</keyword>
<dbReference type="InterPro" id="IPR029044">
    <property type="entry name" value="Nucleotide-diphossugar_trans"/>
</dbReference>
<proteinExistence type="predicted"/>
<dbReference type="GO" id="GO:0016779">
    <property type="term" value="F:nucleotidyltransferase activity"/>
    <property type="evidence" value="ECO:0007669"/>
    <property type="project" value="UniProtKB-ARBA"/>
</dbReference>
<dbReference type="GO" id="GO:0006777">
    <property type="term" value="P:Mo-molybdopterin cofactor biosynthetic process"/>
    <property type="evidence" value="ECO:0007669"/>
    <property type="project" value="UniProtKB-KW"/>
</dbReference>
<keyword evidence="10" id="KW-1185">Reference proteome</keyword>
<dbReference type="CDD" id="cd02503">
    <property type="entry name" value="MobA"/>
    <property type="match status" value="1"/>
</dbReference>
<evidence type="ECO:0000256" key="7">
    <source>
        <dbReference type="ARBA" id="ARBA00023150"/>
    </source>
</evidence>
<dbReference type="PANTHER" id="PTHR19136:SF81">
    <property type="entry name" value="MOLYBDENUM COFACTOR GUANYLYLTRANSFERASE"/>
    <property type="match status" value="1"/>
</dbReference>
<dbReference type="SUPFAM" id="SSF53448">
    <property type="entry name" value="Nucleotide-diphospho-sugar transferases"/>
    <property type="match status" value="1"/>
</dbReference>
<dbReference type="Proteomes" id="UP000183995">
    <property type="component" value="Unassembled WGS sequence"/>
</dbReference>
<keyword evidence="3" id="KW-0479">Metal-binding</keyword>
<dbReference type="InterPro" id="IPR025877">
    <property type="entry name" value="MobA-like_NTP_Trfase"/>
</dbReference>
<dbReference type="GO" id="GO:0005525">
    <property type="term" value="F:GTP binding"/>
    <property type="evidence" value="ECO:0007669"/>
    <property type="project" value="UniProtKB-KW"/>
</dbReference>
<dbReference type="InterPro" id="IPR013482">
    <property type="entry name" value="Molybde_CF_guanTrfase"/>
</dbReference>
<keyword evidence="5" id="KW-0460">Magnesium</keyword>
<evidence type="ECO:0000259" key="8">
    <source>
        <dbReference type="Pfam" id="PF12804"/>
    </source>
</evidence>
<evidence type="ECO:0000256" key="6">
    <source>
        <dbReference type="ARBA" id="ARBA00023134"/>
    </source>
</evidence>
<evidence type="ECO:0000313" key="10">
    <source>
        <dbReference type="Proteomes" id="UP000183995"/>
    </source>
</evidence>
<dbReference type="OrthoDB" id="9786803at2"/>